<evidence type="ECO:0000313" key="2">
    <source>
        <dbReference type="Proteomes" id="UP001500033"/>
    </source>
</evidence>
<protein>
    <submittedName>
        <fullName evidence="1">Uncharacterized protein</fullName>
    </submittedName>
</protein>
<gene>
    <name evidence="1" type="ORF">GCM10009576_029600</name>
</gene>
<accession>A0ABP4CPP7</accession>
<proteinExistence type="predicted"/>
<sequence length="172" mass="19301">MTVMVEAQMSGTTYRDPRALLNAVRPHVKECTYNVLESPGSVGLDLWDREIALLGRDNVMVRDMAERILGNAVAYLITAMEHPNVHLGVGKVVDIGVHQIILDTPVYFAFCDVYNHGRYKHHAPLIQRRTDGLVIRTGDFLRSNGFDADRELWDQLDGAECSPCDNKVPDSH</sequence>
<name>A0ABP4CPP7_9ACTN</name>
<evidence type="ECO:0000313" key="1">
    <source>
        <dbReference type="EMBL" id="GAA0977432.1"/>
    </source>
</evidence>
<dbReference type="EMBL" id="BAAAIE010000015">
    <property type="protein sequence ID" value="GAA0977432.1"/>
    <property type="molecule type" value="Genomic_DNA"/>
</dbReference>
<organism evidence="1 2">
    <name type="scientific">Streptomyces rhizosphaericus</name>
    <dbReference type="NCBI Taxonomy" id="114699"/>
    <lineage>
        <taxon>Bacteria</taxon>
        <taxon>Bacillati</taxon>
        <taxon>Actinomycetota</taxon>
        <taxon>Actinomycetes</taxon>
        <taxon>Kitasatosporales</taxon>
        <taxon>Streptomycetaceae</taxon>
        <taxon>Streptomyces</taxon>
        <taxon>Streptomyces violaceusniger group</taxon>
    </lineage>
</organism>
<comment type="caution">
    <text evidence="1">The sequence shown here is derived from an EMBL/GenBank/DDBJ whole genome shotgun (WGS) entry which is preliminary data.</text>
</comment>
<reference evidence="2" key="1">
    <citation type="journal article" date="2019" name="Int. J. Syst. Evol. Microbiol.">
        <title>The Global Catalogue of Microorganisms (GCM) 10K type strain sequencing project: providing services to taxonomists for standard genome sequencing and annotation.</title>
        <authorList>
            <consortium name="The Broad Institute Genomics Platform"/>
            <consortium name="The Broad Institute Genome Sequencing Center for Infectious Disease"/>
            <person name="Wu L."/>
            <person name="Ma J."/>
        </authorList>
    </citation>
    <scope>NUCLEOTIDE SEQUENCE [LARGE SCALE GENOMIC DNA]</scope>
    <source>
        <strain evidence="2">JCM 11445</strain>
    </source>
</reference>
<dbReference type="Proteomes" id="UP001500033">
    <property type="component" value="Unassembled WGS sequence"/>
</dbReference>
<keyword evidence="2" id="KW-1185">Reference proteome</keyword>